<name>A0A2G2YT56_CAPAN</name>
<protein>
    <recommendedName>
        <fullName evidence="3">Zinc finger PMZ-type domain-containing protein</fullName>
    </recommendedName>
</protein>
<accession>A0A2G2YT56</accession>
<proteinExistence type="predicted"/>
<gene>
    <name evidence="1" type="ORF">T459_23725</name>
</gene>
<reference evidence="1 2" key="1">
    <citation type="journal article" date="2014" name="Nat. Genet.">
        <title>Genome sequence of the hot pepper provides insights into the evolution of pungency in Capsicum species.</title>
        <authorList>
            <person name="Kim S."/>
            <person name="Park M."/>
            <person name="Yeom S.I."/>
            <person name="Kim Y.M."/>
            <person name="Lee J.M."/>
            <person name="Lee H.A."/>
            <person name="Seo E."/>
            <person name="Choi J."/>
            <person name="Cheong K."/>
            <person name="Kim K.T."/>
            <person name="Jung K."/>
            <person name="Lee G.W."/>
            <person name="Oh S.K."/>
            <person name="Bae C."/>
            <person name="Kim S.B."/>
            <person name="Lee H.Y."/>
            <person name="Kim S.Y."/>
            <person name="Kim M.S."/>
            <person name="Kang B.C."/>
            <person name="Jo Y.D."/>
            <person name="Yang H.B."/>
            <person name="Jeong H.J."/>
            <person name="Kang W.H."/>
            <person name="Kwon J.K."/>
            <person name="Shin C."/>
            <person name="Lim J.Y."/>
            <person name="Park J.H."/>
            <person name="Huh J.H."/>
            <person name="Kim J.S."/>
            <person name="Kim B.D."/>
            <person name="Cohen O."/>
            <person name="Paran I."/>
            <person name="Suh M.C."/>
            <person name="Lee S.B."/>
            <person name="Kim Y.K."/>
            <person name="Shin Y."/>
            <person name="Noh S.J."/>
            <person name="Park J."/>
            <person name="Seo Y.S."/>
            <person name="Kwon S.Y."/>
            <person name="Kim H.A."/>
            <person name="Park J.M."/>
            <person name="Kim H.J."/>
            <person name="Choi S.B."/>
            <person name="Bosland P.W."/>
            <person name="Reeves G."/>
            <person name="Jo S.H."/>
            <person name="Lee B.W."/>
            <person name="Cho H.T."/>
            <person name="Choi H.S."/>
            <person name="Lee M.S."/>
            <person name="Yu Y."/>
            <person name="Do Choi Y."/>
            <person name="Park B.S."/>
            <person name="van Deynze A."/>
            <person name="Ashrafi H."/>
            <person name="Hill T."/>
            <person name="Kim W.T."/>
            <person name="Pai H.S."/>
            <person name="Ahn H.K."/>
            <person name="Yeam I."/>
            <person name="Giovannoni J.J."/>
            <person name="Rose J.K."/>
            <person name="Sorensen I."/>
            <person name="Lee S.J."/>
            <person name="Kim R.W."/>
            <person name="Choi I.Y."/>
            <person name="Choi B.S."/>
            <person name="Lim J.S."/>
            <person name="Lee Y.H."/>
            <person name="Choi D."/>
        </authorList>
    </citation>
    <scope>NUCLEOTIDE SEQUENCE [LARGE SCALE GENOMIC DNA]</scope>
    <source>
        <strain evidence="2">cv. CM334</strain>
    </source>
</reference>
<dbReference type="Gramene" id="PHT72940">
    <property type="protein sequence ID" value="PHT72940"/>
    <property type="gene ID" value="T459_23725"/>
</dbReference>
<evidence type="ECO:0000313" key="2">
    <source>
        <dbReference type="Proteomes" id="UP000222542"/>
    </source>
</evidence>
<evidence type="ECO:0000313" key="1">
    <source>
        <dbReference type="EMBL" id="PHT72940.1"/>
    </source>
</evidence>
<dbReference type="AlphaFoldDB" id="A0A2G2YT56"/>
<organism evidence="1 2">
    <name type="scientific">Capsicum annuum</name>
    <name type="common">Capsicum pepper</name>
    <dbReference type="NCBI Taxonomy" id="4072"/>
    <lineage>
        <taxon>Eukaryota</taxon>
        <taxon>Viridiplantae</taxon>
        <taxon>Streptophyta</taxon>
        <taxon>Embryophyta</taxon>
        <taxon>Tracheophyta</taxon>
        <taxon>Spermatophyta</taxon>
        <taxon>Magnoliopsida</taxon>
        <taxon>eudicotyledons</taxon>
        <taxon>Gunneridae</taxon>
        <taxon>Pentapetalae</taxon>
        <taxon>asterids</taxon>
        <taxon>lamiids</taxon>
        <taxon>Solanales</taxon>
        <taxon>Solanaceae</taxon>
        <taxon>Solanoideae</taxon>
        <taxon>Capsiceae</taxon>
        <taxon>Capsicum</taxon>
    </lineage>
</organism>
<sequence length="167" mass="19381">MMTTNIAESLNSVLIDEREYPVSYFFNSIAKNFCEKFREQHVFVSSLNHKFVPCAKKILKENKSVSNSWFVSNAKEDLSHFTVFGNGATAKVNHLERSCSFRKYDSVKLSCEHVMADLNDFDRLFHGLAEDYVYLEHELRWISHLLRKILERLGMEGPDYITPPPSP</sequence>
<evidence type="ECO:0008006" key="3">
    <source>
        <dbReference type="Google" id="ProtNLM"/>
    </source>
</evidence>
<dbReference type="Proteomes" id="UP000222542">
    <property type="component" value="Unassembled WGS sequence"/>
</dbReference>
<comment type="caution">
    <text evidence="1">The sequence shown here is derived from an EMBL/GenBank/DDBJ whole genome shotgun (WGS) entry which is preliminary data.</text>
</comment>
<dbReference type="EMBL" id="AYRZ02000009">
    <property type="protein sequence ID" value="PHT72940.1"/>
    <property type="molecule type" value="Genomic_DNA"/>
</dbReference>
<keyword evidence="2" id="KW-1185">Reference proteome</keyword>
<reference evidence="1 2" key="2">
    <citation type="journal article" date="2017" name="Genome Biol.">
        <title>New reference genome sequences of hot pepper reveal the massive evolution of plant disease-resistance genes by retroduplication.</title>
        <authorList>
            <person name="Kim S."/>
            <person name="Park J."/>
            <person name="Yeom S.I."/>
            <person name="Kim Y.M."/>
            <person name="Seo E."/>
            <person name="Kim K.T."/>
            <person name="Kim M.S."/>
            <person name="Lee J.M."/>
            <person name="Cheong K."/>
            <person name="Shin H.S."/>
            <person name="Kim S.B."/>
            <person name="Han K."/>
            <person name="Lee J."/>
            <person name="Park M."/>
            <person name="Lee H.A."/>
            <person name="Lee H.Y."/>
            <person name="Lee Y."/>
            <person name="Oh S."/>
            <person name="Lee J.H."/>
            <person name="Choi E."/>
            <person name="Choi E."/>
            <person name="Lee S.E."/>
            <person name="Jeon J."/>
            <person name="Kim H."/>
            <person name="Choi G."/>
            <person name="Song H."/>
            <person name="Lee J."/>
            <person name="Lee S.C."/>
            <person name="Kwon J.K."/>
            <person name="Lee H.Y."/>
            <person name="Koo N."/>
            <person name="Hong Y."/>
            <person name="Kim R.W."/>
            <person name="Kang W.H."/>
            <person name="Huh J.H."/>
            <person name="Kang B.C."/>
            <person name="Yang T.J."/>
            <person name="Lee Y.H."/>
            <person name="Bennetzen J.L."/>
            <person name="Choi D."/>
        </authorList>
    </citation>
    <scope>NUCLEOTIDE SEQUENCE [LARGE SCALE GENOMIC DNA]</scope>
    <source>
        <strain evidence="2">cv. CM334</strain>
    </source>
</reference>